<evidence type="ECO:0000259" key="5">
    <source>
        <dbReference type="Pfam" id="PF05157"/>
    </source>
</evidence>
<dbReference type="Pfam" id="PF05157">
    <property type="entry name" value="MshEN"/>
    <property type="match status" value="1"/>
</dbReference>
<dbReference type="CDD" id="cd01129">
    <property type="entry name" value="PulE-GspE-like"/>
    <property type="match status" value="1"/>
</dbReference>
<organism evidence="6 7">
    <name type="scientific">Candidatus Uhrbacteria bacterium GW2011_GWC2_41_11</name>
    <dbReference type="NCBI Taxonomy" id="1618985"/>
    <lineage>
        <taxon>Bacteria</taxon>
        <taxon>Candidatus Uhriibacteriota</taxon>
    </lineage>
</organism>
<dbReference type="PANTHER" id="PTHR30258">
    <property type="entry name" value="TYPE II SECRETION SYSTEM PROTEIN GSPE-RELATED"/>
    <property type="match status" value="1"/>
</dbReference>
<dbReference type="GO" id="GO:0016887">
    <property type="term" value="F:ATP hydrolysis activity"/>
    <property type="evidence" value="ECO:0007669"/>
    <property type="project" value="TreeGrafter"/>
</dbReference>
<dbReference type="GO" id="GO:0005886">
    <property type="term" value="C:plasma membrane"/>
    <property type="evidence" value="ECO:0007669"/>
    <property type="project" value="TreeGrafter"/>
</dbReference>
<dbReference type="FunFam" id="3.40.50.300:FF:000398">
    <property type="entry name" value="Type IV pilus assembly ATPase PilB"/>
    <property type="match status" value="1"/>
</dbReference>
<gene>
    <name evidence="6" type="ORF">UU35_C0001G0032</name>
</gene>
<name>A0A0G0UJS5_9BACT</name>
<dbReference type="InterPro" id="IPR027417">
    <property type="entry name" value="P-loop_NTPase"/>
</dbReference>
<feature type="domain" description="Bacterial type II secretion system protein E" evidence="4">
    <location>
        <begin position="171"/>
        <end position="560"/>
    </location>
</feature>
<sequence>MALQTIQYRRLFVDSGFVSSEIFDRIMNEAIRTVRPPEAGFVEAGIFKDEEIGKLIADAYGINFIHLSQTPIDPEAVKMIPEAFARKENVLAYGWIDGICQVAMVDPENKEVRDFLEKKLGEPIMVTYTTPGFLEEAFAEYSSQIFDEISQLIEQYGRSFTEQGAQAHIERESIIIPLVDLLLRYGCDNHASDIHIEPHEAFTLVCYRVDGILYDLFRFPKSLHEAVVSRIKILAVLRTDEHFTAQDGKLCIRLQNKKDIDVHVSIVPILEGEKVVLRLFMERGRGLYLDILGLDLSEVEKLKIAAQQPYGMILTTGPTGSGKTTMMYALLQILNQRGVNIATIEDPVEYDVEGISQIQVNPRTKLTFATGLRSIVRQDPDIIFVGEVRDEETATIAVNAAMTGHLVLSTLHTNDAATTLPRLLEMKVEPFLIASTINVIVAQRLVRRICRHCIHSVNSDLIRLQRIVQPTLFQKYFGQKTYFRVFAGKGCRVCHNSGYMGRIGIFEILQMTPRIREYIMRRANAAEIQQAAVEEGMTTMMEDGIRKILQGITSVEEVLRVVC</sequence>
<dbReference type="InterPro" id="IPR007831">
    <property type="entry name" value="T2SS_GspE_N"/>
</dbReference>
<proteinExistence type="inferred from homology"/>
<dbReference type="PANTHER" id="PTHR30258:SF2">
    <property type="entry name" value="COMG OPERON PROTEIN 1"/>
    <property type="match status" value="1"/>
</dbReference>
<dbReference type="Gene3D" id="3.30.450.90">
    <property type="match status" value="1"/>
</dbReference>
<dbReference type="SUPFAM" id="SSF52540">
    <property type="entry name" value="P-loop containing nucleoside triphosphate hydrolases"/>
    <property type="match status" value="1"/>
</dbReference>
<dbReference type="SUPFAM" id="SSF160246">
    <property type="entry name" value="EspE N-terminal domain-like"/>
    <property type="match status" value="1"/>
</dbReference>
<comment type="caution">
    <text evidence="6">The sequence shown here is derived from an EMBL/GenBank/DDBJ whole genome shotgun (WGS) entry which is preliminary data.</text>
</comment>
<evidence type="ECO:0000256" key="1">
    <source>
        <dbReference type="ARBA" id="ARBA00006611"/>
    </source>
</evidence>
<feature type="domain" description="Type II secretion system protein GspE N-terminal" evidence="5">
    <location>
        <begin position="60"/>
        <end position="143"/>
    </location>
</feature>
<protein>
    <submittedName>
        <fullName evidence="6">Type IV-A pilus assembly ATPase PilB</fullName>
    </submittedName>
</protein>
<dbReference type="Gene3D" id="3.40.50.300">
    <property type="entry name" value="P-loop containing nucleotide triphosphate hydrolases"/>
    <property type="match status" value="1"/>
</dbReference>
<dbReference type="EMBL" id="LCAH01000001">
    <property type="protein sequence ID" value="KKR87751.1"/>
    <property type="molecule type" value="Genomic_DNA"/>
</dbReference>
<evidence type="ECO:0000256" key="2">
    <source>
        <dbReference type="ARBA" id="ARBA00022741"/>
    </source>
</evidence>
<dbReference type="InterPro" id="IPR037257">
    <property type="entry name" value="T2SS_E_N_sf"/>
</dbReference>
<evidence type="ECO:0000313" key="7">
    <source>
        <dbReference type="Proteomes" id="UP000034616"/>
    </source>
</evidence>
<reference evidence="6 7" key="1">
    <citation type="journal article" date="2015" name="Nature">
        <title>rRNA introns, odd ribosomes, and small enigmatic genomes across a large radiation of phyla.</title>
        <authorList>
            <person name="Brown C.T."/>
            <person name="Hug L.A."/>
            <person name="Thomas B.C."/>
            <person name="Sharon I."/>
            <person name="Castelle C.J."/>
            <person name="Singh A."/>
            <person name="Wilkins M.J."/>
            <person name="Williams K.H."/>
            <person name="Banfield J.F."/>
        </authorList>
    </citation>
    <scope>NUCLEOTIDE SEQUENCE [LARGE SCALE GENOMIC DNA]</scope>
</reference>
<dbReference type="InterPro" id="IPR001482">
    <property type="entry name" value="T2SS/T4SS_dom"/>
</dbReference>
<evidence type="ECO:0000256" key="3">
    <source>
        <dbReference type="ARBA" id="ARBA00022840"/>
    </source>
</evidence>
<dbReference type="Gene3D" id="3.30.300.160">
    <property type="entry name" value="Type II secretion system, protein E, N-terminal domain"/>
    <property type="match status" value="1"/>
</dbReference>
<evidence type="ECO:0000313" key="6">
    <source>
        <dbReference type="EMBL" id="KKR87751.1"/>
    </source>
</evidence>
<dbReference type="Pfam" id="PF00437">
    <property type="entry name" value="T2SSE"/>
    <property type="match status" value="1"/>
</dbReference>
<dbReference type="Proteomes" id="UP000034616">
    <property type="component" value="Unassembled WGS sequence"/>
</dbReference>
<dbReference type="GO" id="GO:0005524">
    <property type="term" value="F:ATP binding"/>
    <property type="evidence" value="ECO:0007669"/>
    <property type="project" value="UniProtKB-KW"/>
</dbReference>
<keyword evidence="2" id="KW-0547">Nucleotide-binding</keyword>
<dbReference type="AlphaFoldDB" id="A0A0G0UJS5"/>
<comment type="similarity">
    <text evidence="1">Belongs to the GSP E family.</text>
</comment>
<evidence type="ECO:0000259" key="4">
    <source>
        <dbReference type="Pfam" id="PF00437"/>
    </source>
</evidence>
<keyword evidence="3" id="KW-0067">ATP-binding</keyword>
<accession>A0A0G0UJS5</accession>
<dbReference type="PATRIC" id="fig|1618985.3.peg.31"/>